<dbReference type="InterPro" id="IPR050300">
    <property type="entry name" value="GDXG_lipolytic_enzyme"/>
</dbReference>
<dbReference type="OrthoDB" id="9771666at2"/>
<sequence>MANVDRRTMMAGALGAAAVPALARAEPASRDPDAMIRLWPGRPPGSPATLPVEQIVERSTDPAMHDRAMTRIAAPRMALFRPAKPNGAAVLITPGGGYARVVIDKEGYELAPLLADRGITSFVLFYRLPADGWTTRPDAPLADAQRAMRLIRHRAAEFGIDPARVAAMGFSAGGHVCADLAARFSAPVYAPVDAADRLPARPMLAAPIYPVVSMSLPNAHPGSRTNLLGDAPTAELERAHSPDRNVPADAPPCFLVHAEDDETVPVANSLLLRQALRDRGIPVDTHLFAEGGHGFGIRRIAGKPAAAWPELYLSWAMSRGLFAA</sequence>
<dbReference type="HOGENOM" id="CLU_012494_5_1_5"/>
<feature type="domain" description="BD-FAE-like" evidence="3">
    <location>
        <begin position="90"/>
        <end position="178"/>
    </location>
</feature>
<dbReference type="InterPro" id="IPR049492">
    <property type="entry name" value="BD-FAE-like_dom"/>
</dbReference>
<dbReference type="GO" id="GO:0008236">
    <property type="term" value="F:serine-type peptidase activity"/>
    <property type="evidence" value="ECO:0007669"/>
    <property type="project" value="InterPro"/>
</dbReference>
<evidence type="ECO:0000256" key="1">
    <source>
        <dbReference type="ARBA" id="ARBA00022801"/>
    </source>
</evidence>
<dbReference type="PANTHER" id="PTHR48081:SF6">
    <property type="entry name" value="PEPTIDASE S9 PROLYL OLIGOPEPTIDASE CATALYTIC DOMAIN-CONTAINING PROTEIN"/>
    <property type="match status" value="1"/>
</dbReference>
<dbReference type="InterPro" id="IPR006311">
    <property type="entry name" value="TAT_signal"/>
</dbReference>
<evidence type="ECO:0000259" key="2">
    <source>
        <dbReference type="Pfam" id="PF00326"/>
    </source>
</evidence>
<dbReference type="Pfam" id="PF00326">
    <property type="entry name" value="Peptidase_S9"/>
    <property type="match status" value="1"/>
</dbReference>
<dbReference type="GO" id="GO:0006508">
    <property type="term" value="P:proteolysis"/>
    <property type="evidence" value="ECO:0007669"/>
    <property type="project" value="InterPro"/>
</dbReference>
<dbReference type="Pfam" id="PF20434">
    <property type="entry name" value="BD-FAE"/>
    <property type="match status" value="1"/>
</dbReference>
<evidence type="ECO:0000313" key="4">
    <source>
        <dbReference type="EMBL" id="AHE53772.1"/>
    </source>
</evidence>
<dbReference type="PROSITE" id="PS51318">
    <property type="entry name" value="TAT"/>
    <property type="match status" value="1"/>
</dbReference>
<dbReference type="Proteomes" id="UP000018851">
    <property type="component" value="Chromosome"/>
</dbReference>
<name>W0AB99_9SPHN</name>
<dbReference type="SUPFAM" id="SSF53474">
    <property type="entry name" value="alpha/beta-Hydrolases"/>
    <property type="match status" value="1"/>
</dbReference>
<dbReference type="InterPro" id="IPR001375">
    <property type="entry name" value="Peptidase_S9_cat"/>
</dbReference>
<keyword evidence="5" id="KW-1185">Reference proteome</keyword>
<evidence type="ECO:0000259" key="3">
    <source>
        <dbReference type="Pfam" id="PF20434"/>
    </source>
</evidence>
<dbReference type="AlphaFoldDB" id="W0AB99"/>
<dbReference type="KEGG" id="ssan:NX02_10275"/>
<dbReference type="STRING" id="1123269.NX02_10275"/>
<dbReference type="eggNOG" id="COG0657">
    <property type="taxonomic scope" value="Bacteria"/>
</dbReference>
<dbReference type="PANTHER" id="PTHR48081">
    <property type="entry name" value="AB HYDROLASE SUPERFAMILY PROTEIN C4A8.06C"/>
    <property type="match status" value="1"/>
</dbReference>
<reference evidence="4 5" key="1">
    <citation type="submission" date="2013-07" db="EMBL/GenBank/DDBJ databases">
        <title>Completed genome of Sphingomonas sanxanigenens NX02.</title>
        <authorList>
            <person name="Ma T."/>
            <person name="Huang H."/>
            <person name="Wu M."/>
            <person name="Li X."/>
            <person name="Li G."/>
        </authorList>
    </citation>
    <scope>NUCLEOTIDE SEQUENCE [LARGE SCALE GENOMIC DNA]</scope>
    <source>
        <strain evidence="4 5">NX02</strain>
    </source>
</reference>
<feature type="domain" description="Peptidase S9 prolyl oligopeptidase catalytic" evidence="2">
    <location>
        <begin position="241"/>
        <end position="296"/>
    </location>
</feature>
<accession>W0AB99</accession>
<keyword evidence="1" id="KW-0378">Hydrolase</keyword>
<dbReference type="EMBL" id="CP006644">
    <property type="protein sequence ID" value="AHE53772.1"/>
    <property type="molecule type" value="Genomic_DNA"/>
</dbReference>
<organism evidence="4 5">
    <name type="scientific">Sphingomonas sanxanigenens DSM 19645 = NX02</name>
    <dbReference type="NCBI Taxonomy" id="1123269"/>
    <lineage>
        <taxon>Bacteria</taxon>
        <taxon>Pseudomonadati</taxon>
        <taxon>Pseudomonadota</taxon>
        <taxon>Alphaproteobacteria</taxon>
        <taxon>Sphingomonadales</taxon>
        <taxon>Sphingomonadaceae</taxon>
        <taxon>Sphingomonas</taxon>
    </lineage>
</organism>
<dbReference type="InterPro" id="IPR029058">
    <property type="entry name" value="AB_hydrolase_fold"/>
</dbReference>
<protein>
    <submittedName>
        <fullName evidence="4">Uncharacterized protein</fullName>
    </submittedName>
</protein>
<dbReference type="PATRIC" id="fig|1123269.5.peg.1992"/>
<evidence type="ECO:0000313" key="5">
    <source>
        <dbReference type="Proteomes" id="UP000018851"/>
    </source>
</evidence>
<gene>
    <name evidence="4" type="ORF">NX02_10275</name>
</gene>
<proteinExistence type="predicted"/>
<dbReference type="Gene3D" id="3.40.50.1820">
    <property type="entry name" value="alpha/beta hydrolase"/>
    <property type="match status" value="1"/>
</dbReference>